<dbReference type="OrthoDB" id="6427445at2759"/>
<dbReference type="EMBL" id="BGPR01127369">
    <property type="protein sequence ID" value="GBN37051.1"/>
    <property type="molecule type" value="Genomic_DNA"/>
</dbReference>
<protein>
    <submittedName>
        <fullName evidence="1">Uncharacterized protein</fullName>
    </submittedName>
</protein>
<dbReference type="AlphaFoldDB" id="A0A4Y2NCQ0"/>
<sequence>MPILHDNGTTVDIVSRNRMRPEMLTGERIWVQQMFDEKPICLPLTKVELKGKFGQLKTKAAVVCREADKRKYLLGNRTAALLGKDRERLLFPKAYVLQTRTYKRVVEQKKETCQLRNTFSKGKNSQESPATSTCTSVNDTKIKSVTKISKRPSKYCFSVKDIEKPHFLHSEVISEEKGNEALDTISLVKCQESGNEAFTINNVSDINQEIIEDVEFGSEPEKENQTSFRENKLTEEDELISDYEIPVRANRLNDSAQKKSNTDSYGTEISYESHLSSVNRENDESMIEMRIEKEGMAVEKG</sequence>
<gene>
    <name evidence="1" type="ORF">AVEN_46525_1</name>
</gene>
<evidence type="ECO:0000313" key="1">
    <source>
        <dbReference type="EMBL" id="GBN37051.1"/>
    </source>
</evidence>
<proteinExistence type="predicted"/>
<organism evidence="1 2">
    <name type="scientific">Araneus ventricosus</name>
    <name type="common">Orbweaver spider</name>
    <name type="synonym">Epeira ventricosa</name>
    <dbReference type="NCBI Taxonomy" id="182803"/>
    <lineage>
        <taxon>Eukaryota</taxon>
        <taxon>Metazoa</taxon>
        <taxon>Ecdysozoa</taxon>
        <taxon>Arthropoda</taxon>
        <taxon>Chelicerata</taxon>
        <taxon>Arachnida</taxon>
        <taxon>Araneae</taxon>
        <taxon>Araneomorphae</taxon>
        <taxon>Entelegynae</taxon>
        <taxon>Araneoidea</taxon>
        <taxon>Araneidae</taxon>
        <taxon>Araneus</taxon>
    </lineage>
</organism>
<dbReference type="Proteomes" id="UP000499080">
    <property type="component" value="Unassembled WGS sequence"/>
</dbReference>
<reference evidence="1 2" key="1">
    <citation type="journal article" date="2019" name="Sci. Rep.">
        <title>Orb-weaving spider Araneus ventricosus genome elucidates the spidroin gene catalogue.</title>
        <authorList>
            <person name="Kono N."/>
            <person name="Nakamura H."/>
            <person name="Ohtoshi R."/>
            <person name="Moran D.A.P."/>
            <person name="Shinohara A."/>
            <person name="Yoshida Y."/>
            <person name="Fujiwara M."/>
            <person name="Mori M."/>
            <person name="Tomita M."/>
            <person name="Arakawa K."/>
        </authorList>
    </citation>
    <scope>NUCLEOTIDE SEQUENCE [LARGE SCALE GENOMIC DNA]</scope>
</reference>
<accession>A0A4Y2NCQ0</accession>
<evidence type="ECO:0000313" key="2">
    <source>
        <dbReference type="Proteomes" id="UP000499080"/>
    </source>
</evidence>
<keyword evidence="2" id="KW-1185">Reference proteome</keyword>
<comment type="caution">
    <text evidence="1">The sequence shown here is derived from an EMBL/GenBank/DDBJ whole genome shotgun (WGS) entry which is preliminary data.</text>
</comment>
<name>A0A4Y2NCQ0_ARAVE</name>